<protein>
    <submittedName>
        <fullName evidence="3">Uncharacterized protein</fullName>
    </submittedName>
</protein>
<feature type="region of interest" description="Disordered" evidence="2">
    <location>
        <begin position="229"/>
        <end position="334"/>
    </location>
</feature>
<dbReference type="PANTHER" id="PTHR38701">
    <property type="entry name" value="CHROMOSOME 8, WHOLE GENOME SHOTGUN SEQUENCE"/>
    <property type="match status" value="1"/>
</dbReference>
<feature type="coiled-coil region" evidence="1">
    <location>
        <begin position="458"/>
        <end position="508"/>
    </location>
</feature>
<feature type="region of interest" description="Disordered" evidence="2">
    <location>
        <begin position="685"/>
        <end position="718"/>
    </location>
</feature>
<dbReference type="OrthoDB" id="2555519at2759"/>
<evidence type="ECO:0000256" key="2">
    <source>
        <dbReference type="SAM" id="MobiDB-lite"/>
    </source>
</evidence>
<keyword evidence="1" id="KW-0175">Coiled coil</keyword>
<accession>A0A9P6VE23</accession>
<comment type="caution">
    <text evidence="3">The sequence shown here is derived from an EMBL/GenBank/DDBJ whole genome shotgun (WGS) entry which is preliminary data.</text>
</comment>
<gene>
    <name evidence="3" type="ORF">D0Z07_8487</name>
</gene>
<organism evidence="3 4">
    <name type="scientific">Hyphodiscus hymeniophilus</name>
    <dbReference type="NCBI Taxonomy" id="353542"/>
    <lineage>
        <taxon>Eukaryota</taxon>
        <taxon>Fungi</taxon>
        <taxon>Dikarya</taxon>
        <taxon>Ascomycota</taxon>
        <taxon>Pezizomycotina</taxon>
        <taxon>Leotiomycetes</taxon>
        <taxon>Helotiales</taxon>
        <taxon>Hyphodiscaceae</taxon>
        <taxon>Hyphodiscus</taxon>
    </lineage>
</organism>
<feature type="compositionally biased region" description="Low complexity" evidence="2">
    <location>
        <begin position="152"/>
        <end position="169"/>
    </location>
</feature>
<dbReference type="EMBL" id="VNKQ01000018">
    <property type="protein sequence ID" value="KAG0645574.1"/>
    <property type="molecule type" value="Genomic_DNA"/>
</dbReference>
<feature type="compositionally biased region" description="Low complexity" evidence="2">
    <location>
        <begin position="400"/>
        <end position="410"/>
    </location>
</feature>
<feature type="compositionally biased region" description="Acidic residues" evidence="2">
    <location>
        <begin position="543"/>
        <end position="563"/>
    </location>
</feature>
<feature type="compositionally biased region" description="Polar residues" evidence="2">
    <location>
        <begin position="519"/>
        <end position="529"/>
    </location>
</feature>
<evidence type="ECO:0000313" key="3">
    <source>
        <dbReference type="EMBL" id="KAG0645574.1"/>
    </source>
</evidence>
<feature type="compositionally biased region" description="Polar residues" evidence="2">
    <location>
        <begin position="75"/>
        <end position="88"/>
    </location>
</feature>
<dbReference type="Proteomes" id="UP000785200">
    <property type="component" value="Unassembled WGS sequence"/>
</dbReference>
<feature type="region of interest" description="Disordered" evidence="2">
    <location>
        <begin position="519"/>
        <end position="583"/>
    </location>
</feature>
<evidence type="ECO:0000256" key="1">
    <source>
        <dbReference type="SAM" id="Coils"/>
    </source>
</evidence>
<feature type="compositionally biased region" description="Pro residues" evidence="2">
    <location>
        <begin position="25"/>
        <end position="35"/>
    </location>
</feature>
<feature type="compositionally biased region" description="Polar residues" evidence="2">
    <location>
        <begin position="54"/>
        <end position="63"/>
    </location>
</feature>
<evidence type="ECO:0000313" key="4">
    <source>
        <dbReference type="Proteomes" id="UP000785200"/>
    </source>
</evidence>
<proteinExistence type="predicted"/>
<dbReference type="PANTHER" id="PTHR38701:SF1">
    <property type="entry name" value="UP-REGULATED DURING SEPTATION PROTEIN 1 DOMAIN-CONTAINING PROTEIN"/>
    <property type="match status" value="1"/>
</dbReference>
<feature type="region of interest" description="Disordered" evidence="2">
    <location>
        <begin position="1"/>
        <end position="176"/>
    </location>
</feature>
<feature type="compositionally biased region" description="Low complexity" evidence="2">
    <location>
        <begin position="258"/>
        <end position="267"/>
    </location>
</feature>
<reference evidence="3" key="1">
    <citation type="submission" date="2019-07" db="EMBL/GenBank/DDBJ databases">
        <title>Hyphodiscus hymeniophilus genome sequencing and assembly.</title>
        <authorList>
            <person name="Kramer G."/>
            <person name="Nodwell J."/>
        </authorList>
    </citation>
    <scope>NUCLEOTIDE SEQUENCE</scope>
    <source>
        <strain evidence="3">ATCC 34498</strain>
    </source>
</reference>
<feature type="compositionally biased region" description="Polar residues" evidence="2">
    <location>
        <begin position="436"/>
        <end position="452"/>
    </location>
</feature>
<name>A0A9P6VE23_9HELO</name>
<keyword evidence="4" id="KW-1185">Reference proteome</keyword>
<feature type="compositionally biased region" description="Polar residues" evidence="2">
    <location>
        <begin position="129"/>
        <end position="143"/>
    </location>
</feature>
<sequence length="718" mass="76726">MRATFLGLRTKTLESNNNQENTPTRPQPSRPPLRPPLQSRDHNAMPRNPPLTAKSGNAANNMASYDKQTRPLMPTLSSSAVKTANRTPLTPRVAGSAPPPASTPLSRRGTRLDNNGTPPVGSSREDLSTPVSAFLSNNITPRSGSRKSRVDSTNTTPTGTPIGTPAPSTEFSRIGGESHSLGLGILDRDIPKRHTVTFSPAVSDGGFAKSPGPSTADSKFFFASEAKSAQAPPKPVPQTKNAPTFFYANGDSIPPPQSSSSSAIGSSVGEERSQPKFFHANGTPDFKASSHFPPPKPSSIVSSTSRMTSPRLAGSPGTLSPPQRPVSPQKLNQHASIASLRNTPSLPIPLAARPQAVGRGQSANNIISVRKASIEGGQRIFSHGRSASVDSPESKMSRRISSGSSLESTSSPPPMPPLNLITTPIPVSTPEEISLEPQSSSDDGPSEVQSPIKTGHSLEHMNELAANARRERKVLDLEITNSSLAAINRTLEREMRKQTAELRRYRRLSRSGRLSIATTASMRSASGNLSIMEGVEGPPLSDMSEEDSETDSDFDSSESESLDDGSLSPGAMAESDLRHRKKDEKRLQLDLSKHQQLLIDSQKMNQSLKRCLGWTEELINEGKKALEYHVRVSDVELGGRVLALDEMEGDDEAAHGLGEVGKKMLKEARLAAANGAASWSVLGEGADRDSGIELDPDAPRQPSDGFMEMTLPPPYTDG</sequence>
<feature type="region of interest" description="Disordered" evidence="2">
    <location>
        <begin position="383"/>
        <end position="454"/>
    </location>
</feature>
<dbReference type="AlphaFoldDB" id="A0A9P6VE23"/>
<feature type="compositionally biased region" description="Low complexity" evidence="2">
    <location>
        <begin position="298"/>
        <end position="309"/>
    </location>
</feature>